<evidence type="ECO:0000256" key="7">
    <source>
        <dbReference type="ARBA" id="ARBA00022927"/>
    </source>
</evidence>
<evidence type="ECO:0000256" key="11">
    <source>
        <dbReference type="RuleBase" id="RU004384"/>
    </source>
</evidence>
<keyword evidence="11" id="KW-0072">Autophagy</keyword>
<comment type="caution">
    <text evidence="13">The sequence shown here is derived from an EMBL/GenBank/DDBJ whole genome shotgun (WGS) entry which is preliminary data.</text>
</comment>
<dbReference type="InterPro" id="IPR004241">
    <property type="entry name" value="Atg8-like"/>
</dbReference>
<name>A0A540KNK6_MALBA</name>
<dbReference type="GO" id="GO:0016020">
    <property type="term" value="C:membrane"/>
    <property type="evidence" value="ECO:0007669"/>
    <property type="project" value="UniProtKB-SubCell"/>
</dbReference>
<keyword evidence="10" id="KW-0449">Lipoprotein</keyword>
<evidence type="ECO:0000256" key="2">
    <source>
        <dbReference type="ARBA" id="ARBA00004245"/>
    </source>
</evidence>
<comment type="function">
    <text evidence="1">Ubiquitin-like modifier involved in autophagosomes formation. May mediate the delivery of the autophagosomes to the vacuole via the microtubule cytoskeleton.</text>
</comment>
<feature type="region of interest" description="Disordered" evidence="12">
    <location>
        <begin position="109"/>
        <end position="135"/>
    </location>
</feature>
<keyword evidence="5" id="KW-0493">Microtubule</keyword>
<keyword evidence="6" id="KW-0833">Ubl conjugation pathway</keyword>
<accession>A0A540KNK6</accession>
<evidence type="ECO:0000256" key="9">
    <source>
        <dbReference type="ARBA" id="ARBA00023212"/>
    </source>
</evidence>
<evidence type="ECO:0000313" key="13">
    <source>
        <dbReference type="EMBL" id="TQD75592.1"/>
    </source>
</evidence>
<dbReference type="GO" id="GO:0005776">
    <property type="term" value="C:autophagosome"/>
    <property type="evidence" value="ECO:0007669"/>
    <property type="project" value="UniProtKB-ARBA"/>
</dbReference>
<comment type="subcellular location">
    <subcellularLocation>
        <location evidence="2">Cytoplasm</location>
        <location evidence="2">Cytoskeleton</location>
    </subcellularLocation>
    <subcellularLocation>
        <location evidence="3">Membrane</location>
    </subcellularLocation>
</comment>
<evidence type="ECO:0000256" key="3">
    <source>
        <dbReference type="ARBA" id="ARBA00004370"/>
    </source>
</evidence>
<keyword evidence="8" id="KW-0472">Membrane</keyword>
<dbReference type="GO" id="GO:0015031">
    <property type="term" value="P:protein transport"/>
    <property type="evidence" value="ECO:0007669"/>
    <property type="project" value="UniProtKB-KW"/>
</dbReference>
<evidence type="ECO:0000256" key="5">
    <source>
        <dbReference type="ARBA" id="ARBA00022701"/>
    </source>
</evidence>
<gene>
    <name evidence="13" type="ORF">C1H46_038889</name>
</gene>
<evidence type="ECO:0000256" key="10">
    <source>
        <dbReference type="ARBA" id="ARBA00023288"/>
    </source>
</evidence>
<evidence type="ECO:0000256" key="12">
    <source>
        <dbReference type="SAM" id="MobiDB-lite"/>
    </source>
</evidence>
<dbReference type="Proteomes" id="UP000315295">
    <property type="component" value="Unassembled WGS sequence"/>
</dbReference>
<keyword evidence="9" id="KW-0963">Cytoplasm</keyword>
<dbReference type="GO" id="GO:0005874">
    <property type="term" value="C:microtubule"/>
    <property type="evidence" value="ECO:0007669"/>
    <property type="project" value="UniProtKB-KW"/>
</dbReference>
<keyword evidence="7" id="KW-0813">Transport</keyword>
<evidence type="ECO:0000256" key="8">
    <source>
        <dbReference type="ARBA" id="ARBA00023136"/>
    </source>
</evidence>
<evidence type="ECO:0000313" key="14">
    <source>
        <dbReference type="Proteomes" id="UP000315295"/>
    </source>
</evidence>
<feature type="compositionally biased region" description="Basic and acidic residues" evidence="12">
    <location>
        <begin position="122"/>
        <end position="135"/>
    </location>
</feature>
<organism evidence="13 14">
    <name type="scientific">Malus baccata</name>
    <name type="common">Siberian crab apple</name>
    <name type="synonym">Pyrus baccata</name>
    <dbReference type="NCBI Taxonomy" id="106549"/>
    <lineage>
        <taxon>Eukaryota</taxon>
        <taxon>Viridiplantae</taxon>
        <taxon>Streptophyta</taxon>
        <taxon>Embryophyta</taxon>
        <taxon>Tracheophyta</taxon>
        <taxon>Spermatophyta</taxon>
        <taxon>Magnoliopsida</taxon>
        <taxon>eudicotyledons</taxon>
        <taxon>Gunneridae</taxon>
        <taxon>Pentapetalae</taxon>
        <taxon>rosids</taxon>
        <taxon>fabids</taxon>
        <taxon>Rosales</taxon>
        <taxon>Rosaceae</taxon>
        <taxon>Amygdaloideae</taxon>
        <taxon>Maleae</taxon>
        <taxon>Malus</taxon>
    </lineage>
</organism>
<comment type="similarity">
    <text evidence="4 11">Belongs to the ATG8 family.</text>
</comment>
<dbReference type="STRING" id="106549.A0A540KNK6"/>
<evidence type="ECO:0000256" key="1">
    <source>
        <dbReference type="ARBA" id="ARBA00003307"/>
    </source>
</evidence>
<dbReference type="InterPro" id="IPR029071">
    <property type="entry name" value="Ubiquitin-like_domsf"/>
</dbReference>
<keyword evidence="7" id="KW-0653">Protein transport</keyword>
<dbReference type="PANTHER" id="PTHR10969">
    <property type="entry name" value="MICROTUBULE-ASSOCIATED PROTEINS 1A/1B LIGHT CHAIN 3-RELATED"/>
    <property type="match status" value="1"/>
</dbReference>
<proteinExistence type="inferred from homology"/>
<sequence length="135" mass="15426">MLVGKSGRFRFQGGLVCWTPGTIMHAGITRGLYTPVFLNAWELRAREPDHIPVSVEKDASSDIPDIDMTKYNVHRDMPLKEFVDFIRLRIQHDFPWKKSMFVYFKNTEPPIGTKTGGFESPTVEKKKEAGPAEEL</sequence>
<keyword evidence="9" id="KW-0206">Cytoskeleton</keyword>
<dbReference type="GO" id="GO:0006914">
    <property type="term" value="P:autophagy"/>
    <property type="evidence" value="ECO:0007669"/>
    <property type="project" value="UniProtKB-KW"/>
</dbReference>
<evidence type="ECO:0000256" key="4">
    <source>
        <dbReference type="ARBA" id="ARBA00007293"/>
    </source>
</evidence>
<dbReference type="SUPFAM" id="SSF54236">
    <property type="entry name" value="Ubiquitin-like"/>
    <property type="match status" value="1"/>
</dbReference>
<dbReference type="EMBL" id="VIEB01001088">
    <property type="protein sequence ID" value="TQD75592.1"/>
    <property type="molecule type" value="Genomic_DNA"/>
</dbReference>
<dbReference type="Pfam" id="PF02991">
    <property type="entry name" value="ATG8"/>
    <property type="match status" value="1"/>
</dbReference>
<dbReference type="AlphaFoldDB" id="A0A540KNK6"/>
<dbReference type="Gene3D" id="3.10.20.90">
    <property type="entry name" value="Phosphatidylinositol 3-kinase Catalytic Subunit, Chain A, domain 1"/>
    <property type="match status" value="1"/>
</dbReference>
<keyword evidence="14" id="KW-1185">Reference proteome</keyword>
<evidence type="ECO:0000256" key="6">
    <source>
        <dbReference type="ARBA" id="ARBA00022786"/>
    </source>
</evidence>
<protein>
    <recommendedName>
        <fullName evidence="11">Autophagy-related protein</fullName>
    </recommendedName>
</protein>
<reference evidence="13 14" key="1">
    <citation type="journal article" date="2019" name="G3 (Bethesda)">
        <title>Sequencing of a Wild Apple (Malus baccata) Genome Unravels the Differences Between Cultivated and Wild Apple Species Regarding Disease Resistance and Cold Tolerance.</title>
        <authorList>
            <person name="Chen X."/>
        </authorList>
    </citation>
    <scope>NUCLEOTIDE SEQUENCE [LARGE SCALE GENOMIC DNA]</scope>
    <source>
        <strain evidence="14">cv. Shandingzi</strain>
        <tissue evidence="13">Leaves</tissue>
    </source>
</reference>